<keyword evidence="1" id="KW-1133">Transmembrane helix</keyword>
<keyword evidence="1" id="KW-0472">Membrane</keyword>
<dbReference type="AlphaFoldDB" id="A0A0J1HBA3"/>
<evidence type="ECO:0000313" key="3">
    <source>
        <dbReference type="Proteomes" id="UP000036097"/>
    </source>
</evidence>
<dbReference type="PATRIC" id="fig|1195763.3.peg.357"/>
<protein>
    <recommendedName>
        <fullName evidence="4">DUF1449 domain-containing protein</fullName>
    </recommendedName>
</protein>
<reference evidence="2 3" key="1">
    <citation type="submission" date="2015-05" db="EMBL/GenBank/DDBJ databases">
        <title>Photobacterium galathea sp. nov.</title>
        <authorList>
            <person name="Machado H."/>
            <person name="Gram L."/>
        </authorList>
    </citation>
    <scope>NUCLEOTIDE SEQUENCE [LARGE SCALE GENOMIC DNA]</scope>
    <source>
        <strain evidence="2 3">CGMCC 1.12159</strain>
    </source>
</reference>
<keyword evidence="1" id="KW-0812">Transmembrane</keyword>
<sequence length="203" mass="22513">MLIDFFAVLTGFPVIVFFAPFCIFSLLMIIDLMFDLSDGSLGDTDAVDVDAGWATRLFLPPIVSQVPIFIALTITTFFATIIAYYLEIYLFGILPESFSYLVTIPSLFVVFYSALYIAALTLKPLAVVFDTNKAFVTINYEGMRATVRSSKVSSEKGEVVLYQGASEIQLDVYSCGDEDINYGDEVIIVAKHPDENKFLVAKL</sequence>
<keyword evidence="3" id="KW-1185">Reference proteome</keyword>
<name>A0A0J1HBA3_9GAMM</name>
<dbReference type="EMBL" id="LDOT01000002">
    <property type="protein sequence ID" value="KLV08935.1"/>
    <property type="molecule type" value="Genomic_DNA"/>
</dbReference>
<feature type="transmembrane region" description="Helical" evidence="1">
    <location>
        <begin position="6"/>
        <end position="30"/>
    </location>
</feature>
<evidence type="ECO:0008006" key="4">
    <source>
        <dbReference type="Google" id="ProtNLM"/>
    </source>
</evidence>
<gene>
    <name evidence="2" type="ORF">ABT56_01650</name>
</gene>
<evidence type="ECO:0000256" key="1">
    <source>
        <dbReference type="SAM" id="Phobius"/>
    </source>
</evidence>
<dbReference type="Proteomes" id="UP000036097">
    <property type="component" value="Unassembled WGS sequence"/>
</dbReference>
<proteinExistence type="predicted"/>
<feature type="transmembrane region" description="Helical" evidence="1">
    <location>
        <begin position="98"/>
        <end position="119"/>
    </location>
</feature>
<feature type="transmembrane region" description="Helical" evidence="1">
    <location>
        <begin position="66"/>
        <end position="86"/>
    </location>
</feature>
<accession>A0A0J1HBA3</accession>
<organism evidence="2 3">
    <name type="scientific">Photobacterium aquae</name>
    <dbReference type="NCBI Taxonomy" id="1195763"/>
    <lineage>
        <taxon>Bacteria</taxon>
        <taxon>Pseudomonadati</taxon>
        <taxon>Pseudomonadota</taxon>
        <taxon>Gammaproteobacteria</taxon>
        <taxon>Vibrionales</taxon>
        <taxon>Vibrionaceae</taxon>
        <taxon>Photobacterium</taxon>
    </lineage>
</organism>
<dbReference type="OrthoDB" id="5827192at2"/>
<dbReference type="STRING" id="1195763.ABT56_01650"/>
<comment type="caution">
    <text evidence="2">The sequence shown here is derived from an EMBL/GenBank/DDBJ whole genome shotgun (WGS) entry which is preliminary data.</text>
</comment>
<evidence type="ECO:0000313" key="2">
    <source>
        <dbReference type="EMBL" id="KLV08935.1"/>
    </source>
</evidence>
<dbReference type="RefSeq" id="WP_047877096.1">
    <property type="nucleotide sequence ID" value="NZ_LDOT01000002.1"/>
</dbReference>